<dbReference type="SUPFAM" id="SSF52317">
    <property type="entry name" value="Class I glutamine amidotransferase-like"/>
    <property type="match status" value="1"/>
</dbReference>
<name>A0A7M2RM94_9FIRM</name>
<evidence type="ECO:0000259" key="3">
    <source>
        <dbReference type="Pfam" id="PF02016"/>
    </source>
</evidence>
<dbReference type="SUPFAM" id="SSF141986">
    <property type="entry name" value="LD-carboxypeptidase A C-terminal domain-like"/>
    <property type="match status" value="1"/>
</dbReference>
<keyword evidence="2" id="KW-0378">Hydrolase</keyword>
<organism evidence="5 6">
    <name type="scientific">Blautia liquoris</name>
    <dbReference type="NCBI Taxonomy" id="2779518"/>
    <lineage>
        <taxon>Bacteria</taxon>
        <taxon>Bacillati</taxon>
        <taxon>Bacillota</taxon>
        <taxon>Clostridia</taxon>
        <taxon>Lachnospirales</taxon>
        <taxon>Lachnospiraceae</taxon>
        <taxon>Blautia</taxon>
    </lineage>
</organism>
<dbReference type="PANTHER" id="PTHR30237:SF4">
    <property type="entry name" value="LD-CARBOXYPEPTIDASE C-TERMINAL DOMAIN-CONTAINING PROTEIN"/>
    <property type="match status" value="1"/>
</dbReference>
<dbReference type="InterPro" id="IPR027461">
    <property type="entry name" value="Carboxypeptidase_A_C_sf"/>
</dbReference>
<comment type="similarity">
    <text evidence="1">Belongs to the peptidase S66 family.</text>
</comment>
<dbReference type="Pfam" id="PF17676">
    <property type="entry name" value="Peptidase_S66C"/>
    <property type="match status" value="1"/>
</dbReference>
<dbReference type="InterPro" id="IPR040449">
    <property type="entry name" value="Peptidase_S66_N"/>
</dbReference>
<dbReference type="Proteomes" id="UP000593601">
    <property type="component" value="Chromosome"/>
</dbReference>
<dbReference type="Gene3D" id="3.40.50.10740">
    <property type="entry name" value="Class I glutamine amidotransferase-like"/>
    <property type="match status" value="1"/>
</dbReference>
<dbReference type="CDD" id="cd07062">
    <property type="entry name" value="Peptidase_S66_mccF_like"/>
    <property type="match status" value="1"/>
</dbReference>
<dbReference type="Gene3D" id="3.50.30.60">
    <property type="entry name" value="LD-carboxypeptidase A C-terminal domain-like"/>
    <property type="match status" value="1"/>
</dbReference>
<reference evidence="5 6" key="1">
    <citation type="submission" date="2020-10" db="EMBL/GenBank/DDBJ databases">
        <title>Blautia liquoris sp.nov., isolated from the mud in a fermentation cellar used for the production of Chinese strong-flavoured liquor.</title>
        <authorList>
            <person name="Lu L."/>
        </authorList>
    </citation>
    <scope>NUCLEOTIDE SEQUENCE [LARGE SCALE GENOMIC DNA]</scope>
    <source>
        <strain evidence="5 6">LZLJ-3</strain>
    </source>
</reference>
<dbReference type="RefSeq" id="WP_193736981.1">
    <property type="nucleotide sequence ID" value="NZ_CP063304.1"/>
</dbReference>
<dbReference type="InterPro" id="IPR029062">
    <property type="entry name" value="Class_I_gatase-like"/>
</dbReference>
<feature type="domain" description="LD-carboxypeptidase C-terminal" evidence="4">
    <location>
        <begin position="226"/>
        <end position="356"/>
    </location>
</feature>
<proteinExistence type="inferred from homology"/>
<accession>A0A7M2RM94</accession>
<dbReference type="InterPro" id="IPR040921">
    <property type="entry name" value="Peptidase_S66C"/>
</dbReference>
<dbReference type="InterPro" id="IPR003507">
    <property type="entry name" value="S66_fam"/>
</dbReference>
<dbReference type="KEGG" id="bliq:INP51_06970"/>
<feature type="domain" description="LD-carboxypeptidase N-terminal" evidence="3">
    <location>
        <begin position="26"/>
        <end position="151"/>
    </location>
</feature>
<dbReference type="EMBL" id="CP063304">
    <property type="protein sequence ID" value="QOV20667.1"/>
    <property type="molecule type" value="Genomic_DNA"/>
</dbReference>
<dbReference type="InterPro" id="IPR027478">
    <property type="entry name" value="LdcA_N"/>
</dbReference>
<dbReference type="GO" id="GO:0004180">
    <property type="term" value="F:carboxypeptidase activity"/>
    <property type="evidence" value="ECO:0007669"/>
    <property type="project" value="UniProtKB-KW"/>
</dbReference>
<evidence type="ECO:0000313" key="5">
    <source>
        <dbReference type="EMBL" id="QOV20667.1"/>
    </source>
</evidence>
<dbReference type="AlphaFoldDB" id="A0A7M2RM94"/>
<evidence type="ECO:0000256" key="2">
    <source>
        <dbReference type="ARBA" id="ARBA00022801"/>
    </source>
</evidence>
<gene>
    <name evidence="5" type="ORF">INP51_06970</name>
</gene>
<evidence type="ECO:0000313" key="6">
    <source>
        <dbReference type="Proteomes" id="UP000593601"/>
    </source>
</evidence>
<keyword evidence="5" id="KW-0645">Protease</keyword>
<sequence>MKKNGRFYDRGFTRKIPDRLKTNDKVAIVSLSSGILGETFAKHELEIGLRRLREYGLEPVIMENALNGLEDLDRHPEYRAQDLKDAFLDNSIKAVICAIGGDDTYRLYPYLMEDREFIQAVQNHPKIFTGFSDTTMNHLMFSRLGMVTFYGPNFLVDLAELAEGMLPYTAKSFEKFLETGEPFEIHSSLVWYKDRESYDETQIGMNRTTCIEEHGYEILNGSGIVQGKLYGGCIESIYDGFTGYDTCREEVDICKKYNIFPSLAEWSEKILFVETSESASTPEHLKEMLLELKDRKILQTVRGLIVGKPIDEEYYNEYKNVYYEVFADLNTPVLYNMNFGHSLPRCILPYGITAEVDYNDGRVRTVEKYLMDR</sequence>
<dbReference type="PIRSF" id="PIRSF028757">
    <property type="entry name" value="LD-carboxypeptidase"/>
    <property type="match status" value="1"/>
</dbReference>
<dbReference type="PANTHER" id="PTHR30237">
    <property type="entry name" value="MURAMOYLTETRAPEPTIDE CARBOXYPEPTIDASE"/>
    <property type="match status" value="1"/>
</dbReference>
<protein>
    <submittedName>
        <fullName evidence="5">LD-carboxypeptidase</fullName>
    </submittedName>
</protein>
<evidence type="ECO:0000259" key="4">
    <source>
        <dbReference type="Pfam" id="PF17676"/>
    </source>
</evidence>
<dbReference type="Pfam" id="PF02016">
    <property type="entry name" value="Peptidase_S66"/>
    <property type="match status" value="1"/>
</dbReference>
<keyword evidence="5" id="KW-0121">Carboxypeptidase</keyword>
<keyword evidence="6" id="KW-1185">Reference proteome</keyword>
<evidence type="ECO:0000256" key="1">
    <source>
        <dbReference type="ARBA" id="ARBA00010233"/>
    </source>
</evidence>